<keyword evidence="2" id="KW-1185">Reference proteome</keyword>
<name>A0A1I3VHD4_9HYPH</name>
<dbReference type="InterPro" id="IPR023214">
    <property type="entry name" value="HAD_sf"/>
</dbReference>
<gene>
    <name evidence="1" type="ORF">SAMN04488518_101382</name>
</gene>
<dbReference type="NCBIfam" id="TIGR01549">
    <property type="entry name" value="HAD-SF-IA-v1"/>
    <property type="match status" value="1"/>
</dbReference>
<dbReference type="Gene3D" id="3.40.50.1000">
    <property type="entry name" value="HAD superfamily/HAD-like"/>
    <property type="match status" value="1"/>
</dbReference>
<reference evidence="1 2" key="1">
    <citation type="submission" date="2016-10" db="EMBL/GenBank/DDBJ databases">
        <authorList>
            <person name="Varghese N."/>
            <person name="Submissions S."/>
        </authorList>
    </citation>
    <scope>NUCLEOTIDE SEQUENCE [LARGE SCALE GENOMIC DNA]</scope>
    <source>
        <strain evidence="1 2">DSM 16392</strain>
    </source>
</reference>
<accession>A0A1I3VHD4</accession>
<evidence type="ECO:0000313" key="2">
    <source>
        <dbReference type="Proteomes" id="UP000199598"/>
    </source>
</evidence>
<dbReference type="InterPro" id="IPR006439">
    <property type="entry name" value="HAD-SF_hydro_IA"/>
</dbReference>
<comment type="caution">
    <text evidence="1">The sequence shown here is derived from an EMBL/GenBank/DDBJ whole genome shotgun (WGS) entry which is preliminary data.</text>
</comment>
<evidence type="ECO:0000313" key="1">
    <source>
        <dbReference type="EMBL" id="SFJ94439.1"/>
    </source>
</evidence>
<dbReference type="Proteomes" id="UP000199598">
    <property type="component" value="Unassembled WGS sequence"/>
</dbReference>
<dbReference type="SUPFAM" id="SSF56784">
    <property type="entry name" value="HAD-like"/>
    <property type="match status" value="1"/>
</dbReference>
<dbReference type="Gene3D" id="1.10.150.400">
    <property type="match status" value="1"/>
</dbReference>
<dbReference type="RefSeq" id="WP_093516314.1">
    <property type="nucleotide sequence ID" value="NZ_FOSK01000001.1"/>
</dbReference>
<organism evidence="1 2">
    <name type="scientific">Pseudovibrio ascidiaceicola</name>
    <dbReference type="NCBI Taxonomy" id="285279"/>
    <lineage>
        <taxon>Bacteria</taxon>
        <taxon>Pseudomonadati</taxon>
        <taxon>Pseudomonadota</taxon>
        <taxon>Alphaproteobacteria</taxon>
        <taxon>Hyphomicrobiales</taxon>
        <taxon>Stappiaceae</taxon>
        <taxon>Pseudovibrio</taxon>
    </lineage>
</organism>
<dbReference type="InterPro" id="IPR036412">
    <property type="entry name" value="HAD-like_sf"/>
</dbReference>
<sequence length="727" mass="82707">MDNVIKLIKDPSIDTVSFDVFDTLLDRPVLKPTDLFYLVEKRVQEHLGDINFPFCEMRTWAEQQARDRLKTDFVHYEDVNIDEIYSVFREVAGVGVEEIIAIKKIELDIELKYLRARQNIKPLFDLAVAYGKRVIIISDVYLPSELLINALRRNGYEGIERYYVSSEIRLSKGSGSLFSHVLADLNIKPNQMLHIGDNLHADVKKPAQLGVRSYHIPKTVDLFFSGKRVNHRIWVGKIERLEPSMRIMLGFILNKHFATEPRAGWNNNSISNGNPYILGFYAGGPLIFTLVKWILREAKSQQLDVIGFVARDGYLPLKALKILEKFEDGVPRTNYIRISRAACIPFQFQTRADAFAAISKLHFNKEQTVIEILRRRYFLEVDDALKAHFEQHDIDVTKPVNDRDKFIKAIIDLGDSILAGFNKQRELGTQYYSGLFKPTEKVGIFDVGYSGRAQKVLAKATGKKVFGMYFASFHEILGLESLGLQYRNFFAAARNRWISSIGFSTAMIEMLLSEINSGTTAGFEEKSEIKPVVLPSEFSPKDARTIEVIHTGALDFCREVCAMFGQDTKYLEVSSASACHVFSEFTMRPSNEDALIFKDVAFGSHATGEDHMCLIGSSAQASYWREGYSSVERALQKSKPAIVVKDQQKNKTQPLGVKKEIHLNFGQKSLVRVYGVFAKRHMKEADVTRMRYDTVKFFARAQHPANVTIRNILNAIGPQIPIHSWKE</sequence>
<protein>
    <submittedName>
        <fullName evidence="1">Haloacid dehalogenase superfamily, subfamily IA, variant 1 with third motif having Dx(3-4)D or Dx(3-4)E</fullName>
    </submittedName>
</protein>
<proteinExistence type="predicted"/>
<dbReference type="EMBL" id="FOSK01000001">
    <property type="protein sequence ID" value="SFJ94439.1"/>
    <property type="molecule type" value="Genomic_DNA"/>
</dbReference>